<organism evidence="2 3">
    <name type="scientific">Aphis craccivora</name>
    <name type="common">Cowpea aphid</name>
    <dbReference type="NCBI Taxonomy" id="307492"/>
    <lineage>
        <taxon>Eukaryota</taxon>
        <taxon>Metazoa</taxon>
        <taxon>Ecdysozoa</taxon>
        <taxon>Arthropoda</taxon>
        <taxon>Hexapoda</taxon>
        <taxon>Insecta</taxon>
        <taxon>Pterygota</taxon>
        <taxon>Neoptera</taxon>
        <taxon>Paraneoptera</taxon>
        <taxon>Hemiptera</taxon>
        <taxon>Sternorrhyncha</taxon>
        <taxon>Aphidomorpha</taxon>
        <taxon>Aphidoidea</taxon>
        <taxon>Aphididae</taxon>
        <taxon>Aphidini</taxon>
        <taxon>Aphis</taxon>
        <taxon>Aphis</taxon>
    </lineage>
</organism>
<proteinExistence type="predicted"/>
<dbReference type="AlphaFoldDB" id="A0A6G0Y2Z4"/>
<accession>A0A6G0Y2Z4</accession>
<comment type="caution">
    <text evidence="2">The sequence shown here is derived from an EMBL/GenBank/DDBJ whole genome shotgun (WGS) entry which is preliminary data.</text>
</comment>
<dbReference type="Gene3D" id="2.60.40.1180">
    <property type="entry name" value="Golgi alpha-mannosidase II"/>
    <property type="match status" value="1"/>
</dbReference>
<evidence type="ECO:0000256" key="1">
    <source>
        <dbReference type="SAM" id="MobiDB-lite"/>
    </source>
</evidence>
<protein>
    <submittedName>
        <fullName evidence="2">Maltase A3-like</fullName>
    </submittedName>
</protein>
<name>A0A6G0Y2Z4_APHCR</name>
<feature type="region of interest" description="Disordered" evidence="1">
    <location>
        <begin position="110"/>
        <end position="129"/>
    </location>
</feature>
<evidence type="ECO:0000313" key="3">
    <source>
        <dbReference type="Proteomes" id="UP000478052"/>
    </source>
</evidence>
<dbReference type="Proteomes" id="UP000478052">
    <property type="component" value="Unassembled WGS sequence"/>
</dbReference>
<dbReference type="OrthoDB" id="1740265at2759"/>
<keyword evidence="3" id="KW-1185">Reference proteome</keyword>
<gene>
    <name evidence="2" type="ORF">FWK35_00035087</name>
</gene>
<dbReference type="InterPro" id="IPR013780">
    <property type="entry name" value="Glyco_hydro_b"/>
</dbReference>
<sequence>MSQLRKTNTLMNGDLQTYNIIKSIYILKRSLMERESYIVVMNFGSETETVILSNAVNDLQEKLYVYLGSENSGYSAGDVVSTVSSSGNPLLLRPQSVAVLTEKYIASESETSSSDTHNAGTQISSKLIS</sequence>
<dbReference type="EMBL" id="VUJU01006519">
    <property type="protein sequence ID" value="KAF0748343.1"/>
    <property type="molecule type" value="Genomic_DNA"/>
</dbReference>
<evidence type="ECO:0000313" key="2">
    <source>
        <dbReference type="EMBL" id="KAF0748343.1"/>
    </source>
</evidence>
<reference evidence="2 3" key="1">
    <citation type="submission" date="2019-08" db="EMBL/GenBank/DDBJ databases">
        <title>Whole genome of Aphis craccivora.</title>
        <authorList>
            <person name="Voronova N.V."/>
            <person name="Shulinski R.S."/>
            <person name="Bandarenka Y.V."/>
            <person name="Zhorov D.G."/>
            <person name="Warner D."/>
        </authorList>
    </citation>
    <scope>NUCLEOTIDE SEQUENCE [LARGE SCALE GENOMIC DNA]</scope>
    <source>
        <strain evidence="2">180601</strain>
        <tissue evidence="2">Whole Body</tissue>
    </source>
</reference>